<dbReference type="InterPro" id="IPR032675">
    <property type="entry name" value="LRR_dom_sf"/>
</dbReference>
<comment type="caution">
    <text evidence="2">The sequence shown here is derived from an EMBL/GenBank/DDBJ whole genome shotgun (WGS) entry which is preliminary data.</text>
</comment>
<dbReference type="Gene3D" id="3.80.10.10">
    <property type="entry name" value="Ribonuclease Inhibitor"/>
    <property type="match status" value="2"/>
</dbReference>
<dbReference type="InterPro" id="IPR006553">
    <property type="entry name" value="Leu-rich_rpt_Cys-con_subtyp"/>
</dbReference>
<dbReference type="SMART" id="SM00367">
    <property type="entry name" value="LRR_CC"/>
    <property type="match status" value="7"/>
</dbReference>
<reference evidence="2 3" key="1">
    <citation type="journal article" date="2018" name="Mol. Plant">
        <title>The genome of Artemisia annua provides insight into the evolution of Asteraceae family and artemisinin biosynthesis.</title>
        <authorList>
            <person name="Shen Q."/>
            <person name="Zhang L."/>
            <person name="Liao Z."/>
            <person name="Wang S."/>
            <person name="Yan T."/>
            <person name="Shi P."/>
            <person name="Liu M."/>
            <person name="Fu X."/>
            <person name="Pan Q."/>
            <person name="Wang Y."/>
            <person name="Lv Z."/>
            <person name="Lu X."/>
            <person name="Zhang F."/>
            <person name="Jiang W."/>
            <person name="Ma Y."/>
            <person name="Chen M."/>
            <person name="Hao X."/>
            <person name="Li L."/>
            <person name="Tang Y."/>
            <person name="Lv G."/>
            <person name="Zhou Y."/>
            <person name="Sun X."/>
            <person name="Brodelius P.E."/>
            <person name="Rose J.K.C."/>
            <person name="Tang K."/>
        </authorList>
    </citation>
    <scope>NUCLEOTIDE SEQUENCE [LARGE SCALE GENOMIC DNA]</scope>
    <source>
        <strain evidence="3">cv. Huhao1</strain>
        <tissue evidence="2">Leaf</tissue>
    </source>
</reference>
<dbReference type="GO" id="GO:0031146">
    <property type="term" value="P:SCF-dependent proteasomal ubiquitin-dependent protein catabolic process"/>
    <property type="evidence" value="ECO:0007669"/>
    <property type="project" value="TreeGrafter"/>
</dbReference>
<dbReference type="InterPro" id="IPR045865">
    <property type="entry name" value="ACT-like_dom_sf"/>
</dbReference>
<accession>A0A2U1MH79</accession>
<dbReference type="Proteomes" id="UP000245207">
    <property type="component" value="Unassembled WGS sequence"/>
</dbReference>
<keyword evidence="3" id="KW-1185">Reference proteome</keyword>
<sequence>MEEQVFDCVMPYIQQDHLNPVSLVSRKYYDIDSLTRKHLTVHVHFAPDPERINRRFPNIESLTLKSYSHGFYSAHKCRVTVTPWIEHIAVEFKRLKSLSIRNMVVSACDLKHLAKTRGGSLRSLEIRGCKLFSEDGLEDIARYCIDLRSLCLDGNVIYGAANGKWLHELALHNSVMESLYFRSSFDMEDVELLANKCSNSLVFLKVFPQSLNDFKKVFNHANKLDHFGIGIISEGWDYSGFEFPPNIRGLRIQDLGEAQFPFLRPYLNQLRELDLECVDMFNNCQCLLFESCPNLEVLATDDICGEIGCQVIGKFCKKLRKLSHRGLSCPNLEVLATDDICGEIGCQVIDKFCKKLRKLSHRGLVTHMGLITLAQGCPNLEYLYVNLLDISNEALECVGTHLKNLRVFRNWRKGKDGITYSPLDNGVRAMLMGCSKLERLRLCFGGLTDVGLGYIGRYGRNLRHLSLSCTGESDVGLLELSKGCPKLRKLKLRDCPFSEQAVATFPFNIFSLRYVWIESGVLTRVLTRRMVFAEVLTKLYVILAEKLHRLAVQLVADGSDAGPVKITYASSRATDDIDTSLVRDMVAIGIQNDEQDTLGGSSEKPLELIVRIASVESRFTAAVSEFGDIKLQGRVKDGVPHLTKVGALDVDVSLEGNIILCRQADQPNIIRSVSSILDDDNVIINSMCFGRIARRKQAVMVIGVDEKPSKMALKMIDEIPAVEEFVFLAM</sequence>
<dbReference type="PANTHER" id="PTHR13318:SF28">
    <property type="entry name" value="CORONATINE-INSENSITIVE PROTEIN HOMOLOG 2"/>
    <property type="match status" value="1"/>
</dbReference>
<dbReference type="AlphaFoldDB" id="A0A2U1MH79"/>
<name>A0A2U1MH79_ARTAN</name>
<dbReference type="Gene3D" id="3.30.70.260">
    <property type="match status" value="1"/>
</dbReference>
<dbReference type="STRING" id="35608.A0A2U1MH79"/>
<dbReference type="InterPro" id="IPR041567">
    <property type="entry name" value="COI1_F-box"/>
</dbReference>
<proteinExistence type="predicted"/>
<dbReference type="Gene3D" id="1.20.1280.50">
    <property type="match status" value="1"/>
</dbReference>
<organism evidence="2 3">
    <name type="scientific">Artemisia annua</name>
    <name type="common">Sweet wormwood</name>
    <dbReference type="NCBI Taxonomy" id="35608"/>
    <lineage>
        <taxon>Eukaryota</taxon>
        <taxon>Viridiplantae</taxon>
        <taxon>Streptophyta</taxon>
        <taxon>Embryophyta</taxon>
        <taxon>Tracheophyta</taxon>
        <taxon>Spermatophyta</taxon>
        <taxon>Magnoliopsida</taxon>
        <taxon>eudicotyledons</taxon>
        <taxon>Gunneridae</taxon>
        <taxon>Pentapetalae</taxon>
        <taxon>asterids</taxon>
        <taxon>campanulids</taxon>
        <taxon>Asterales</taxon>
        <taxon>Asteraceae</taxon>
        <taxon>Asteroideae</taxon>
        <taxon>Anthemideae</taxon>
        <taxon>Artemisiinae</taxon>
        <taxon>Artemisia</taxon>
    </lineage>
</organism>
<dbReference type="FunFam" id="3.30.70.260:FF:000008">
    <property type="entry name" value="D-3-phosphoglycerate dehydrogenase, chloroplastic"/>
    <property type="match status" value="1"/>
</dbReference>
<evidence type="ECO:0000313" key="3">
    <source>
        <dbReference type="Proteomes" id="UP000245207"/>
    </source>
</evidence>
<dbReference type="Pfam" id="PF18511">
    <property type="entry name" value="F-box_5"/>
    <property type="match status" value="1"/>
</dbReference>
<dbReference type="SUPFAM" id="SSF52047">
    <property type="entry name" value="RNI-like"/>
    <property type="match status" value="1"/>
</dbReference>
<dbReference type="EMBL" id="PKPP01005320">
    <property type="protein sequence ID" value="PWA60566.1"/>
    <property type="molecule type" value="Genomic_DNA"/>
</dbReference>
<dbReference type="SUPFAM" id="SSF55021">
    <property type="entry name" value="ACT-like"/>
    <property type="match status" value="1"/>
</dbReference>
<evidence type="ECO:0000259" key="1">
    <source>
        <dbReference type="Pfam" id="PF18511"/>
    </source>
</evidence>
<dbReference type="GO" id="GO:0019005">
    <property type="term" value="C:SCF ubiquitin ligase complex"/>
    <property type="evidence" value="ECO:0007669"/>
    <property type="project" value="TreeGrafter"/>
</dbReference>
<dbReference type="PANTHER" id="PTHR13318">
    <property type="entry name" value="PARTNER OF PAIRED, ISOFORM B-RELATED"/>
    <property type="match status" value="1"/>
</dbReference>
<protein>
    <submittedName>
        <fullName evidence="2">Leucine-rich repeat, cysteine-containing subtype</fullName>
    </submittedName>
</protein>
<feature type="domain" description="COI1 F-box" evidence="1">
    <location>
        <begin position="2"/>
        <end position="38"/>
    </location>
</feature>
<gene>
    <name evidence="2" type="ORF">CTI12_AA380950</name>
</gene>
<dbReference type="OrthoDB" id="550575at2759"/>
<evidence type="ECO:0000313" key="2">
    <source>
        <dbReference type="EMBL" id="PWA60566.1"/>
    </source>
</evidence>